<organism evidence="3 4">
    <name type="scientific">Gossypium raimondii</name>
    <name type="common">Peruvian cotton</name>
    <name type="synonym">Gossypium klotzschianum subsp. raimondii</name>
    <dbReference type="NCBI Taxonomy" id="29730"/>
    <lineage>
        <taxon>Eukaryota</taxon>
        <taxon>Viridiplantae</taxon>
        <taxon>Streptophyta</taxon>
        <taxon>Embryophyta</taxon>
        <taxon>Tracheophyta</taxon>
        <taxon>Spermatophyta</taxon>
        <taxon>Magnoliopsida</taxon>
        <taxon>eudicotyledons</taxon>
        <taxon>Gunneridae</taxon>
        <taxon>Pentapetalae</taxon>
        <taxon>rosids</taxon>
        <taxon>malvids</taxon>
        <taxon>Malvales</taxon>
        <taxon>Malvaceae</taxon>
        <taxon>Malvoideae</taxon>
        <taxon>Gossypium</taxon>
    </lineage>
</organism>
<dbReference type="GO" id="GO:0003677">
    <property type="term" value="F:DNA binding"/>
    <property type="evidence" value="ECO:0007669"/>
    <property type="project" value="UniProtKB-KW"/>
</dbReference>
<dbReference type="Gramene" id="KJB79411">
    <property type="protein sequence ID" value="KJB79411"/>
    <property type="gene ID" value="B456_013G048000"/>
</dbReference>
<dbReference type="InterPro" id="IPR045239">
    <property type="entry name" value="bHLH95_bHLH"/>
</dbReference>
<name>A0A0D2V9B7_GOSRA</name>
<dbReference type="Proteomes" id="UP000032304">
    <property type="component" value="Chromosome 13"/>
</dbReference>
<feature type="compositionally biased region" description="Basic and acidic residues" evidence="2">
    <location>
        <begin position="1"/>
        <end position="12"/>
    </location>
</feature>
<protein>
    <recommendedName>
        <fullName evidence="5">BHLH domain-containing protein</fullName>
    </recommendedName>
</protein>
<feature type="compositionally biased region" description="Low complexity" evidence="2">
    <location>
        <begin position="95"/>
        <end position="108"/>
    </location>
</feature>
<dbReference type="AlphaFoldDB" id="A0A0D2V9B7"/>
<feature type="region of interest" description="Disordered" evidence="2">
    <location>
        <begin position="1"/>
        <end position="25"/>
    </location>
</feature>
<evidence type="ECO:0000256" key="2">
    <source>
        <dbReference type="SAM" id="MobiDB-lite"/>
    </source>
</evidence>
<dbReference type="CDD" id="cd11393">
    <property type="entry name" value="bHLH_AtbHLH_like"/>
    <property type="match status" value="1"/>
</dbReference>
<dbReference type="EMBL" id="CM001752">
    <property type="protein sequence ID" value="KJB79411.1"/>
    <property type="molecule type" value="Genomic_DNA"/>
</dbReference>
<evidence type="ECO:0000313" key="3">
    <source>
        <dbReference type="EMBL" id="KJB79411.1"/>
    </source>
</evidence>
<gene>
    <name evidence="3" type="ORF">B456_013G048000</name>
</gene>
<evidence type="ECO:0000313" key="4">
    <source>
        <dbReference type="Proteomes" id="UP000032304"/>
    </source>
</evidence>
<accession>A0A0D2V9B7</accession>
<keyword evidence="4" id="KW-1185">Reference proteome</keyword>
<proteinExistence type="predicted"/>
<keyword evidence="1" id="KW-0238">DNA-binding</keyword>
<feature type="region of interest" description="Disordered" evidence="2">
    <location>
        <begin position="94"/>
        <end position="140"/>
    </location>
</feature>
<evidence type="ECO:0000256" key="1">
    <source>
        <dbReference type="ARBA" id="ARBA00023125"/>
    </source>
</evidence>
<evidence type="ECO:0008006" key="5">
    <source>
        <dbReference type="Google" id="ProtNLM"/>
    </source>
</evidence>
<sequence>MMAETEADHGFEGDQETATTTTTSSSFSQLLFGGGHDDDGDTLGPAQSFNYTCSSFAVKSTPKMLCFGGCHPNDADIVLGKPAINAAPKAGLTCSDSSSTSSGNNTKSMQCRGAIVEAQPTRRRTNKRSKVENPTTGGHAKVRKEKIGDRINALQQLVSPFGKIRHQYSMKQWVISGSCMTRFKSFALLTCNTRMMVKTTEVKNQERN</sequence>
<reference evidence="3 4" key="1">
    <citation type="journal article" date="2012" name="Nature">
        <title>Repeated polyploidization of Gossypium genomes and the evolution of spinnable cotton fibres.</title>
        <authorList>
            <person name="Paterson A.H."/>
            <person name="Wendel J.F."/>
            <person name="Gundlach H."/>
            <person name="Guo H."/>
            <person name="Jenkins J."/>
            <person name="Jin D."/>
            <person name="Llewellyn D."/>
            <person name="Showmaker K.C."/>
            <person name="Shu S."/>
            <person name="Udall J."/>
            <person name="Yoo M.J."/>
            <person name="Byers R."/>
            <person name="Chen W."/>
            <person name="Doron-Faigenboim A."/>
            <person name="Duke M.V."/>
            <person name="Gong L."/>
            <person name="Grimwood J."/>
            <person name="Grover C."/>
            <person name="Grupp K."/>
            <person name="Hu G."/>
            <person name="Lee T.H."/>
            <person name="Li J."/>
            <person name="Lin L."/>
            <person name="Liu T."/>
            <person name="Marler B.S."/>
            <person name="Page J.T."/>
            <person name="Roberts A.W."/>
            <person name="Romanel E."/>
            <person name="Sanders W.S."/>
            <person name="Szadkowski E."/>
            <person name="Tan X."/>
            <person name="Tang H."/>
            <person name="Xu C."/>
            <person name="Wang J."/>
            <person name="Wang Z."/>
            <person name="Zhang D."/>
            <person name="Zhang L."/>
            <person name="Ashrafi H."/>
            <person name="Bedon F."/>
            <person name="Bowers J.E."/>
            <person name="Brubaker C.L."/>
            <person name="Chee P.W."/>
            <person name="Das S."/>
            <person name="Gingle A.R."/>
            <person name="Haigler C.H."/>
            <person name="Harker D."/>
            <person name="Hoffmann L.V."/>
            <person name="Hovav R."/>
            <person name="Jones D.C."/>
            <person name="Lemke C."/>
            <person name="Mansoor S."/>
            <person name="ur Rahman M."/>
            <person name="Rainville L.N."/>
            <person name="Rambani A."/>
            <person name="Reddy U.K."/>
            <person name="Rong J.K."/>
            <person name="Saranga Y."/>
            <person name="Scheffler B.E."/>
            <person name="Scheffler J.A."/>
            <person name="Stelly D.M."/>
            <person name="Triplett B.A."/>
            <person name="Van Deynze A."/>
            <person name="Vaslin M.F."/>
            <person name="Waghmare V.N."/>
            <person name="Walford S.A."/>
            <person name="Wright R.J."/>
            <person name="Zaki E.A."/>
            <person name="Zhang T."/>
            <person name="Dennis E.S."/>
            <person name="Mayer K.F."/>
            <person name="Peterson D.G."/>
            <person name="Rokhsar D.S."/>
            <person name="Wang X."/>
            <person name="Schmutz J."/>
        </authorList>
    </citation>
    <scope>NUCLEOTIDE SEQUENCE [LARGE SCALE GENOMIC DNA]</scope>
</reference>